<dbReference type="AlphaFoldDB" id="A0A510XDV6"/>
<evidence type="ECO:0000256" key="1">
    <source>
        <dbReference type="SAM" id="MobiDB-lite"/>
    </source>
</evidence>
<reference evidence="2 3" key="1">
    <citation type="submission" date="2019-07" db="EMBL/GenBank/DDBJ databases">
        <title>Whole genome shotgun sequence of Halomonas pacifica NBRC 102220.</title>
        <authorList>
            <person name="Hosoyama A."/>
            <person name="Uohara A."/>
            <person name="Ohji S."/>
            <person name="Ichikawa N."/>
        </authorList>
    </citation>
    <scope>NUCLEOTIDE SEQUENCE [LARGE SCALE GENOMIC DNA]</scope>
    <source>
        <strain evidence="2 3">NBRC 102220</strain>
    </source>
</reference>
<protein>
    <submittedName>
        <fullName evidence="2">Uncharacterized protein</fullName>
    </submittedName>
</protein>
<gene>
    <name evidence="2" type="ORF">HPA02_29980</name>
</gene>
<keyword evidence="3" id="KW-1185">Reference proteome</keyword>
<feature type="region of interest" description="Disordered" evidence="1">
    <location>
        <begin position="1"/>
        <end position="24"/>
    </location>
</feature>
<accession>A0A510XDV6</accession>
<sequence>MQGTQGGEGFDQGGREGGQRILHNETPFVTVKDVTMVLAALHNKHPDRVVLGEAPCNRGARPAELSQWND</sequence>
<feature type="compositionally biased region" description="Gly residues" evidence="1">
    <location>
        <begin position="1"/>
        <end position="12"/>
    </location>
</feature>
<proteinExistence type="predicted"/>
<name>A0A510XDV6_9GAMM</name>
<evidence type="ECO:0000313" key="3">
    <source>
        <dbReference type="Proteomes" id="UP000321275"/>
    </source>
</evidence>
<comment type="caution">
    <text evidence="2">The sequence shown here is derived from an EMBL/GenBank/DDBJ whole genome shotgun (WGS) entry which is preliminary data.</text>
</comment>
<evidence type="ECO:0000313" key="2">
    <source>
        <dbReference type="EMBL" id="GEK48715.1"/>
    </source>
</evidence>
<dbReference type="Proteomes" id="UP000321275">
    <property type="component" value="Unassembled WGS sequence"/>
</dbReference>
<dbReference type="EMBL" id="BJUK01000045">
    <property type="protein sequence ID" value="GEK48715.1"/>
    <property type="molecule type" value="Genomic_DNA"/>
</dbReference>
<organism evidence="2 3">
    <name type="scientific">Bisbaumannia pacifica</name>
    <dbReference type="NCBI Taxonomy" id="77098"/>
    <lineage>
        <taxon>Bacteria</taxon>
        <taxon>Pseudomonadati</taxon>
        <taxon>Pseudomonadota</taxon>
        <taxon>Gammaproteobacteria</taxon>
        <taxon>Oceanospirillales</taxon>
        <taxon>Halomonadaceae</taxon>
        <taxon>Bisbaumannia</taxon>
    </lineage>
</organism>